<name>A0AAV4V1Q1_CAEEX</name>
<sequence length="68" mass="7833">MRPDDSFHPFPLPRPDIVPLTFLAREDDLVPSRSDGRTRQYANLRQPQVRSPLSSLTFVANCKMCDIF</sequence>
<evidence type="ECO:0000313" key="1">
    <source>
        <dbReference type="EMBL" id="GIY64150.1"/>
    </source>
</evidence>
<accession>A0AAV4V1Q1</accession>
<reference evidence="1 2" key="1">
    <citation type="submission" date="2021-06" db="EMBL/GenBank/DDBJ databases">
        <title>Caerostris extrusa draft genome.</title>
        <authorList>
            <person name="Kono N."/>
            <person name="Arakawa K."/>
        </authorList>
    </citation>
    <scope>NUCLEOTIDE SEQUENCE [LARGE SCALE GENOMIC DNA]</scope>
</reference>
<keyword evidence="2" id="KW-1185">Reference proteome</keyword>
<evidence type="ECO:0000313" key="2">
    <source>
        <dbReference type="Proteomes" id="UP001054945"/>
    </source>
</evidence>
<protein>
    <submittedName>
        <fullName evidence="1">Uncharacterized protein</fullName>
    </submittedName>
</protein>
<proteinExistence type="predicted"/>
<gene>
    <name evidence="1" type="ORF">CEXT_612961</name>
</gene>
<comment type="caution">
    <text evidence="1">The sequence shown here is derived from an EMBL/GenBank/DDBJ whole genome shotgun (WGS) entry which is preliminary data.</text>
</comment>
<dbReference type="Proteomes" id="UP001054945">
    <property type="component" value="Unassembled WGS sequence"/>
</dbReference>
<dbReference type="AlphaFoldDB" id="A0AAV4V1Q1"/>
<dbReference type="EMBL" id="BPLR01013838">
    <property type="protein sequence ID" value="GIY64150.1"/>
    <property type="molecule type" value="Genomic_DNA"/>
</dbReference>
<organism evidence="1 2">
    <name type="scientific">Caerostris extrusa</name>
    <name type="common">Bark spider</name>
    <name type="synonym">Caerostris bankana</name>
    <dbReference type="NCBI Taxonomy" id="172846"/>
    <lineage>
        <taxon>Eukaryota</taxon>
        <taxon>Metazoa</taxon>
        <taxon>Ecdysozoa</taxon>
        <taxon>Arthropoda</taxon>
        <taxon>Chelicerata</taxon>
        <taxon>Arachnida</taxon>
        <taxon>Araneae</taxon>
        <taxon>Araneomorphae</taxon>
        <taxon>Entelegynae</taxon>
        <taxon>Araneoidea</taxon>
        <taxon>Araneidae</taxon>
        <taxon>Caerostris</taxon>
    </lineage>
</organism>